<feature type="transmembrane region" description="Helical" evidence="7">
    <location>
        <begin position="382"/>
        <end position="400"/>
    </location>
</feature>
<feature type="transmembrane region" description="Helical" evidence="7">
    <location>
        <begin position="117"/>
        <end position="137"/>
    </location>
</feature>
<dbReference type="CDD" id="cd06261">
    <property type="entry name" value="TM_PBP2"/>
    <property type="match status" value="1"/>
</dbReference>
<feature type="transmembrane region" description="Helical" evidence="7">
    <location>
        <begin position="231"/>
        <end position="250"/>
    </location>
</feature>
<dbReference type="InterPro" id="IPR035906">
    <property type="entry name" value="MetI-like_sf"/>
</dbReference>
<feature type="transmembrane region" description="Helical" evidence="7">
    <location>
        <begin position="34"/>
        <end position="59"/>
    </location>
</feature>
<feature type="transmembrane region" description="Helical" evidence="7">
    <location>
        <begin position="322"/>
        <end position="341"/>
    </location>
</feature>
<feature type="domain" description="ABC transmembrane type-1" evidence="8">
    <location>
        <begin position="417"/>
        <end position="615"/>
    </location>
</feature>
<evidence type="ECO:0000256" key="1">
    <source>
        <dbReference type="ARBA" id="ARBA00004651"/>
    </source>
</evidence>
<feature type="transmembrane region" description="Helical" evidence="7">
    <location>
        <begin position="459"/>
        <end position="480"/>
    </location>
</feature>
<feature type="transmembrane region" description="Helical" evidence="7">
    <location>
        <begin position="292"/>
        <end position="310"/>
    </location>
</feature>
<comment type="subcellular location">
    <subcellularLocation>
        <location evidence="1">Cell membrane</location>
        <topology evidence="1">Multi-pass membrane protein</topology>
    </subcellularLocation>
</comment>
<evidence type="ECO:0000313" key="9">
    <source>
        <dbReference type="EMBL" id="VAW09737.1"/>
    </source>
</evidence>
<feature type="transmembrane region" description="Helical" evidence="7">
    <location>
        <begin position="262"/>
        <end position="280"/>
    </location>
</feature>
<feature type="transmembrane region" description="Helical" evidence="7">
    <location>
        <begin position="486"/>
        <end position="505"/>
    </location>
</feature>
<dbReference type="PANTHER" id="PTHR30614">
    <property type="entry name" value="MEMBRANE COMPONENT OF AMINO ACID ABC TRANSPORTER"/>
    <property type="match status" value="1"/>
</dbReference>
<feature type="transmembrane region" description="Helical" evidence="7">
    <location>
        <begin position="86"/>
        <end position="105"/>
    </location>
</feature>
<feature type="transmembrane region" description="Helical" evidence="7">
    <location>
        <begin position="180"/>
        <end position="202"/>
    </location>
</feature>
<evidence type="ECO:0000259" key="8">
    <source>
        <dbReference type="PROSITE" id="PS50928"/>
    </source>
</evidence>
<dbReference type="GO" id="GO:0022857">
    <property type="term" value="F:transmembrane transporter activity"/>
    <property type="evidence" value="ECO:0007669"/>
    <property type="project" value="InterPro"/>
</dbReference>
<dbReference type="EMBL" id="UOEK01000643">
    <property type="protein sequence ID" value="VAW09737.1"/>
    <property type="molecule type" value="Genomic_DNA"/>
</dbReference>
<name>A0A3B0T8S5_9ZZZZ</name>
<evidence type="ECO:0000256" key="6">
    <source>
        <dbReference type="ARBA" id="ARBA00023136"/>
    </source>
</evidence>
<sequence>MTDHLAPLDLAELAPEKPPSGPVLWIKENLASTWISAVLSVLAIGFAVWGFRGAVLWLFAPDRRWDAVVANMKLLSVHSYPEAQLARVWLSVGIVFVLIAALLAWNQVGGKVAPRQLSKVLLTVGIALLAVGILMPPGAEKWETLGNRMLWLVGGVVLAGIGAVLTRLPDSRRKAETVPIMGVVGVALLGIITFLQTATMAFPIPGAPAPENAADRIFEATPIAKSTANPWTAIIVLAVLTFVVMSWFRSRTEGEGAGVRRLLVSLIVASFPVIVLAILRDPAINPETLQKFVITGIIFAVAGAAAMYWFGAQEAGESRRAVASIVTLLAFIVLVFPGILPLPSSITPFTEPFLFRLLLLAFALFALAAPTFGGAGAALHRYVAGWVGTAVIITYAIILITTESTVDVPGNFFLGGLGLTFLLSITAITLSFPLGVLLALGRTSSMPLFRMMSTAYIELVRGVPLITWLIVAFVMLPVTLPEGIELSGVMRALIFMTLFSAAYLAENVRGGLQSIGKGQAEAAQALGLSTLQMTVFITLPQALRAVIPALVGQVIAIFKDTSLVTIVGLFDFLHIARSAINQQSQPYNFVGVFLEPLLFAAAVYWIFTFTVSRMSLRLEKKLGVGER</sequence>
<feature type="transmembrane region" description="Helical" evidence="7">
    <location>
        <begin position="412"/>
        <end position="438"/>
    </location>
</feature>
<protein>
    <submittedName>
        <fullName evidence="9">ABC transporter, permease protein (Cluster 3, basic aa/glutamine/opines)</fullName>
    </submittedName>
</protein>
<dbReference type="AlphaFoldDB" id="A0A3B0T8S5"/>
<evidence type="ECO:0000256" key="5">
    <source>
        <dbReference type="ARBA" id="ARBA00022989"/>
    </source>
</evidence>
<dbReference type="PROSITE" id="PS50928">
    <property type="entry name" value="ABC_TM1"/>
    <property type="match status" value="1"/>
</dbReference>
<dbReference type="Pfam" id="PF00528">
    <property type="entry name" value="BPD_transp_1"/>
    <property type="match status" value="1"/>
</dbReference>
<proteinExistence type="predicted"/>
<keyword evidence="4 7" id="KW-0812">Transmembrane</keyword>
<feature type="transmembrane region" description="Helical" evidence="7">
    <location>
        <begin position="549"/>
        <end position="575"/>
    </location>
</feature>
<accession>A0A3B0T8S5</accession>
<dbReference type="SUPFAM" id="SSF161098">
    <property type="entry name" value="MetI-like"/>
    <property type="match status" value="1"/>
</dbReference>
<feature type="transmembrane region" description="Helical" evidence="7">
    <location>
        <begin position="149"/>
        <end position="168"/>
    </location>
</feature>
<dbReference type="GO" id="GO:0006865">
    <property type="term" value="P:amino acid transport"/>
    <property type="evidence" value="ECO:0007669"/>
    <property type="project" value="TreeGrafter"/>
</dbReference>
<dbReference type="PANTHER" id="PTHR30614:SF41">
    <property type="entry name" value="INNER MEMBRANE AMINO-ACID ABC TRANSPORTER PERMEASE PROTEIN YHDY"/>
    <property type="match status" value="1"/>
</dbReference>
<evidence type="ECO:0000256" key="3">
    <source>
        <dbReference type="ARBA" id="ARBA00022475"/>
    </source>
</evidence>
<organism evidence="9">
    <name type="scientific">hydrothermal vent metagenome</name>
    <dbReference type="NCBI Taxonomy" id="652676"/>
    <lineage>
        <taxon>unclassified sequences</taxon>
        <taxon>metagenomes</taxon>
        <taxon>ecological metagenomes</taxon>
    </lineage>
</organism>
<dbReference type="GO" id="GO:0043190">
    <property type="term" value="C:ATP-binding cassette (ABC) transporter complex"/>
    <property type="evidence" value="ECO:0007669"/>
    <property type="project" value="InterPro"/>
</dbReference>
<dbReference type="InterPro" id="IPR043429">
    <property type="entry name" value="ArtM/GltK/GlnP/TcyL/YhdX-like"/>
</dbReference>
<keyword evidence="3" id="KW-1003">Cell membrane</keyword>
<reference evidence="9" key="1">
    <citation type="submission" date="2018-06" db="EMBL/GenBank/DDBJ databases">
        <authorList>
            <person name="Zhirakovskaya E."/>
        </authorList>
    </citation>
    <scope>NUCLEOTIDE SEQUENCE</scope>
</reference>
<feature type="transmembrane region" description="Helical" evidence="7">
    <location>
        <begin position="353"/>
        <end position="375"/>
    </location>
</feature>
<dbReference type="NCBIfam" id="TIGR01726">
    <property type="entry name" value="HEQRo_perm_3TM"/>
    <property type="match status" value="1"/>
</dbReference>
<dbReference type="Gene3D" id="1.10.3720.10">
    <property type="entry name" value="MetI-like"/>
    <property type="match status" value="1"/>
</dbReference>
<feature type="transmembrane region" description="Helical" evidence="7">
    <location>
        <begin position="587"/>
        <end position="607"/>
    </location>
</feature>
<keyword evidence="2" id="KW-0813">Transport</keyword>
<gene>
    <name evidence="9" type="ORF">MNBD_ACTINO02-3058</name>
</gene>
<keyword evidence="6 7" id="KW-0472">Membrane</keyword>
<feature type="transmembrane region" description="Helical" evidence="7">
    <location>
        <begin position="525"/>
        <end position="543"/>
    </location>
</feature>
<evidence type="ECO:0000256" key="4">
    <source>
        <dbReference type="ARBA" id="ARBA00022692"/>
    </source>
</evidence>
<keyword evidence="5 7" id="KW-1133">Transmembrane helix</keyword>
<evidence type="ECO:0000256" key="7">
    <source>
        <dbReference type="SAM" id="Phobius"/>
    </source>
</evidence>
<evidence type="ECO:0000256" key="2">
    <source>
        <dbReference type="ARBA" id="ARBA00022448"/>
    </source>
</evidence>
<dbReference type="InterPro" id="IPR000515">
    <property type="entry name" value="MetI-like"/>
</dbReference>
<dbReference type="InterPro" id="IPR010065">
    <property type="entry name" value="AA_ABC_transptr_permease_3TM"/>
</dbReference>